<keyword evidence="2" id="KW-1185">Reference proteome</keyword>
<dbReference type="eggNOG" id="ENOG5032QG1">
    <property type="taxonomic scope" value="Bacteria"/>
</dbReference>
<evidence type="ECO:0000313" key="1">
    <source>
        <dbReference type="EMBL" id="EQB02147.1"/>
    </source>
</evidence>
<accession>T0GN85</accession>
<dbReference type="OrthoDB" id="7472823at2"/>
<comment type="caution">
    <text evidence="1">The sequence shown here is derived from an EMBL/GenBank/DDBJ whole genome shotgun (WGS) entry which is preliminary data.</text>
</comment>
<dbReference type="RefSeq" id="WP_021244723.1">
    <property type="nucleotide sequence ID" value="NZ_ATIB01000050.1"/>
</dbReference>
<dbReference type="PATRIC" id="fig|1114964.3.peg.1764"/>
<sequence length="110" mass="11700">MRIFTFLAVMLVISACKPAEDGQVPAPSTGEPSRNYADEIAKLPRQARDAALFRAIRDAGLPCQKIIDSGPMPGAGAPAASWRAQCEDKAYHLIHIQPDGSAVVASRTTP</sequence>
<reference evidence="1 2" key="1">
    <citation type="journal article" date="2013" name="Genome Announc.">
        <title>Draft Genome Sequence of a Hexachlorocyclohexane-Degrading Bacterium, Sphingobium baderi Strain LL03T.</title>
        <authorList>
            <person name="Kaur J."/>
            <person name="Verma H."/>
            <person name="Tripathi C."/>
            <person name="Khurana J.P."/>
            <person name="Lal R."/>
        </authorList>
    </citation>
    <scope>NUCLEOTIDE SEQUENCE [LARGE SCALE GENOMIC DNA]</scope>
    <source>
        <strain evidence="1 2">LL03</strain>
    </source>
</reference>
<dbReference type="PROSITE" id="PS51257">
    <property type="entry name" value="PROKAR_LIPOPROTEIN"/>
    <property type="match status" value="1"/>
</dbReference>
<evidence type="ECO:0008006" key="3">
    <source>
        <dbReference type="Google" id="ProtNLM"/>
    </source>
</evidence>
<protein>
    <recommendedName>
        <fullName evidence="3">Lipoprotein</fullName>
    </recommendedName>
</protein>
<organism evidence="1 2">
    <name type="scientific">Sphingobium baderi LL03</name>
    <dbReference type="NCBI Taxonomy" id="1114964"/>
    <lineage>
        <taxon>Bacteria</taxon>
        <taxon>Pseudomonadati</taxon>
        <taxon>Pseudomonadota</taxon>
        <taxon>Alphaproteobacteria</taxon>
        <taxon>Sphingomonadales</taxon>
        <taxon>Sphingomonadaceae</taxon>
        <taxon>Sphingobium</taxon>
    </lineage>
</organism>
<proteinExistence type="predicted"/>
<dbReference type="AlphaFoldDB" id="T0GN85"/>
<gene>
    <name evidence="1" type="ORF">L485_09035</name>
</gene>
<evidence type="ECO:0000313" key="2">
    <source>
        <dbReference type="Proteomes" id="UP000015524"/>
    </source>
</evidence>
<dbReference type="EMBL" id="ATIB01000050">
    <property type="protein sequence ID" value="EQB02147.1"/>
    <property type="molecule type" value="Genomic_DNA"/>
</dbReference>
<name>T0GN85_9SPHN</name>
<dbReference type="Proteomes" id="UP000015524">
    <property type="component" value="Unassembled WGS sequence"/>
</dbReference>